<dbReference type="CDD" id="cd01745">
    <property type="entry name" value="GATase1_2"/>
    <property type="match status" value="1"/>
</dbReference>
<dbReference type="RefSeq" id="WP_048643776.1">
    <property type="nucleotide sequence ID" value="NZ_CP012040.1"/>
</dbReference>
<evidence type="ECO:0000313" key="2">
    <source>
        <dbReference type="Proteomes" id="UP000036520"/>
    </source>
</evidence>
<dbReference type="OrthoDB" id="9804920at2"/>
<proteinExistence type="predicted"/>
<dbReference type="PROSITE" id="PS51273">
    <property type="entry name" value="GATASE_TYPE_1"/>
    <property type="match status" value="1"/>
</dbReference>
<dbReference type="AlphaFoldDB" id="A0A0H4PKY1"/>
<keyword evidence="2" id="KW-1185">Reference proteome</keyword>
<gene>
    <name evidence="1" type="ORF">CA2015_4355</name>
</gene>
<dbReference type="KEGG" id="camu:CA2015_4355"/>
<dbReference type="EMBL" id="CP012040">
    <property type="protein sequence ID" value="AKP53700.1"/>
    <property type="molecule type" value="Genomic_DNA"/>
</dbReference>
<dbReference type="InterPro" id="IPR044668">
    <property type="entry name" value="PuuD-like"/>
</dbReference>
<dbReference type="InterPro" id="IPR011697">
    <property type="entry name" value="Peptidase_C26"/>
</dbReference>
<dbReference type="GO" id="GO:0016811">
    <property type="term" value="F:hydrolase activity, acting on carbon-nitrogen (but not peptide) bonds, in linear amides"/>
    <property type="evidence" value="ECO:0007669"/>
    <property type="project" value="InterPro"/>
</dbReference>
<dbReference type="GO" id="GO:0005829">
    <property type="term" value="C:cytosol"/>
    <property type="evidence" value="ECO:0007669"/>
    <property type="project" value="TreeGrafter"/>
</dbReference>
<dbReference type="InterPro" id="IPR029062">
    <property type="entry name" value="Class_I_gatase-like"/>
</dbReference>
<dbReference type="Pfam" id="PF07722">
    <property type="entry name" value="Peptidase_C26"/>
    <property type="match status" value="1"/>
</dbReference>
<accession>A0A0H4PKY1</accession>
<dbReference type="Proteomes" id="UP000036520">
    <property type="component" value="Chromosome"/>
</dbReference>
<name>A0A0H4PKY1_9BACT</name>
<sequence length="247" mass="27630">MLKIGISACFMYKEPTRIVFGPKNLAYVECDMFNYVSQKGILPVLLPDLPINQLGEILDELDGFVFQGGTDLAPETYNETPIVPGKWLGDAYRDAYELRIMDYAVQKGKPIFAICRGFQLMNVYFGGSLFQDIATQKSTAIQHRDADKYDALIHEIVIEKGKTLDEIYQGVDRAVVNSVHHQGVKQVGDGLEILAVSKEDGIVEALQNKDGNALGVQWHPEFSVGKGAPLLDPLKLYDYFIEKVKRQ</sequence>
<evidence type="ECO:0000313" key="1">
    <source>
        <dbReference type="EMBL" id="AKP53700.1"/>
    </source>
</evidence>
<dbReference type="Gene3D" id="3.40.50.880">
    <property type="match status" value="1"/>
</dbReference>
<protein>
    <submittedName>
        <fullName evidence="1">Peptidase C26</fullName>
    </submittedName>
</protein>
<dbReference type="PANTHER" id="PTHR43235:SF1">
    <property type="entry name" value="GLUTAMINE AMIDOTRANSFERASE PB2B2.05-RELATED"/>
    <property type="match status" value="1"/>
</dbReference>
<dbReference type="SUPFAM" id="SSF52317">
    <property type="entry name" value="Class I glutamine amidotransferase-like"/>
    <property type="match status" value="1"/>
</dbReference>
<dbReference type="STRING" id="320787.CA2015_4355"/>
<reference evidence="1 2" key="1">
    <citation type="submission" date="2015-07" db="EMBL/GenBank/DDBJ databases">
        <authorList>
            <person name="Kim K.M."/>
        </authorList>
    </citation>
    <scope>NUCLEOTIDE SEQUENCE [LARGE SCALE GENOMIC DNA]</scope>
    <source>
        <strain evidence="1 2">KCTC 12363</strain>
    </source>
</reference>
<dbReference type="PANTHER" id="PTHR43235">
    <property type="entry name" value="GLUTAMINE AMIDOTRANSFERASE PB2B2.05-RELATED"/>
    <property type="match status" value="1"/>
</dbReference>
<organism evidence="1 2">
    <name type="scientific">Cyclobacterium amurskyense</name>
    <dbReference type="NCBI Taxonomy" id="320787"/>
    <lineage>
        <taxon>Bacteria</taxon>
        <taxon>Pseudomonadati</taxon>
        <taxon>Bacteroidota</taxon>
        <taxon>Cytophagia</taxon>
        <taxon>Cytophagales</taxon>
        <taxon>Cyclobacteriaceae</taxon>
        <taxon>Cyclobacterium</taxon>
    </lineage>
</organism>